<evidence type="ECO:0000256" key="5">
    <source>
        <dbReference type="ARBA" id="ARBA00023004"/>
    </source>
</evidence>
<dbReference type="PROSITE" id="PS51184">
    <property type="entry name" value="JMJC"/>
    <property type="match status" value="1"/>
</dbReference>
<reference evidence="9 10" key="1">
    <citation type="submission" date="2024-02" db="EMBL/GenBank/DDBJ databases">
        <authorList>
            <person name="Chen Y."/>
            <person name="Shah S."/>
            <person name="Dougan E. K."/>
            <person name="Thang M."/>
            <person name="Chan C."/>
        </authorList>
    </citation>
    <scope>NUCLEOTIDE SEQUENCE [LARGE SCALE GENOMIC DNA]</scope>
</reference>
<dbReference type="EMBL" id="CAXAMN010023195">
    <property type="protein sequence ID" value="CAK9075800.1"/>
    <property type="molecule type" value="Genomic_DNA"/>
</dbReference>
<evidence type="ECO:0000256" key="2">
    <source>
        <dbReference type="ARBA" id="ARBA00004123"/>
    </source>
</evidence>
<dbReference type="Pfam" id="PF13621">
    <property type="entry name" value="Cupin_8"/>
    <property type="match status" value="1"/>
</dbReference>
<dbReference type="SUPFAM" id="SSF51197">
    <property type="entry name" value="Clavaminate synthase-like"/>
    <property type="match status" value="1"/>
</dbReference>
<dbReference type="PANTHER" id="PTHR12461:SF106">
    <property type="entry name" value="BIFUNCTIONAL PEPTIDASE AND ARGINYL-HYDROXYLASE JMJD5"/>
    <property type="match status" value="1"/>
</dbReference>
<organism evidence="9 10">
    <name type="scientific">Durusdinium trenchii</name>
    <dbReference type="NCBI Taxonomy" id="1381693"/>
    <lineage>
        <taxon>Eukaryota</taxon>
        <taxon>Sar</taxon>
        <taxon>Alveolata</taxon>
        <taxon>Dinophyceae</taxon>
        <taxon>Suessiales</taxon>
        <taxon>Symbiodiniaceae</taxon>
        <taxon>Durusdinium</taxon>
    </lineage>
</organism>
<evidence type="ECO:0000313" key="9">
    <source>
        <dbReference type="EMBL" id="CAK9075800.1"/>
    </source>
</evidence>
<proteinExistence type="predicted"/>
<evidence type="ECO:0000256" key="6">
    <source>
        <dbReference type="ARBA" id="ARBA00023242"/>
    </source>
</evidence>
<evidence type="ECO:0000256" key="1">
    <source>
        <dbReference type="ARBA" id="ARBA00001954"/>
    </source>
</evidence>
<evidence type="ECO:0000256" key="7">
    <source>
        <dbReference type="SAM" id="SignalP"/>
    </source>
</evidence>
<dbReference type="InterPro" id="IPR041667">
    <property type="entry name" value="Cupin_8"/>
</dbReference>
<evidence type="ECO:0000256" key="3">
    <source>
        <dbReference type="ARBA" id="ARBA00022723"/>
    </source>
</evidence>
<protein>
    <recommendedName>
        <fullName evidence="8">JmjC domain-containing protein</fullName>
    </recommendedName>
</protein>
<accession>A0ABP0PM51</accession>
<evidence type="ECO:0000256" key="4">
    <source>
        <dbReference type="ARBA" id="ARBA00023002"/>
    </source>
</evidence>
<comment type="cofactor">
    <cofactor evidence="1">
        <name>Fe(2+)</name>
        <dbReference type="ChEBI" id="CHEBI:29033"/>
    </cofactor>
</comment>
<comment type="caution">
    <text evidence="9">The sequence shown here is derived from an EMBL/GenBank/DDBJ whole genome shotgun (WGS) entry which is preliminary data.</text>
</comment>
<dbReference type="Proteomes" id="UP001642484">
    <property type="component" value="Unassembled WGS sequence"/>
</dbReference>
<keyword evidence="4" id="KW-0560">Oxidoreductase</keyword>
<feature type="signal peptide" evidence="7">
    <location>
        <begin position="1"/>
        <end position="28"/>
    </location>
</feature>
<feature type="chain" id="PRO_5045980934" description="JmjC domain-containing protein" evidence="7">
    <location>
        <begin position="29"/>
        <end position="408"/>
    </location>
</feature>
<evidence type="ECO:0000259" key="8">
    <source>
        <dbReference type="PROSITE" id="PS51184"/>
    </source>
</evidence>
<keyword evidence="10" id="KW-1185">Reference proteome</keyword>
<gene>
    <name evidence="9" type="ORF">CCMP2556_LOCUS37346</name>
</gene>
<keyword evidence="5" id="KW-0408">Iron</keyword>
<dbReference type="InterPro" id="IPR003347">
    <property type="entry name" value="JmjC_dom"/>
</dbReference>
<keyword evidence="6" id="KW-0539">Nucleus</keyword>
<dbReference type="Gene3D" id="2.60.120.650">
    <property type="entry name" value="Cupin"/>
    <property type="match status" value="1"/>
</dbReference>
<sequence length="408" mass="45851">MAAVATALAPWILGSSLILILLAYLGQVEEPEGIVPGCAASALTEIPRRNRSGLTEEEFYQEHVLKGIPLLLFLDEPMPALDVFLSACADRKLNLLSKQQADVLQDLLDEELPLWQWLVSNFVLLLTTGSTARRWAQLRQATATELFEGPAAASFRGPPAAVRLLHTVAAFLDNKLLLHLPLYHSPVGSAVAKLISQPVYLADKVLDDICPALRPHAELSSYEQHAFERLQNRKVPWQTLQGIEDIGLRHESDARVFYGGPKSYSYPLHRDLPDEDVLCVLHSGCKDVVMLPPAARRRLERLQVPGARRRPFTWAYDFFSDSPLKHLKQGWAGTLRPGELLYMPGEMLHHIRNSCKHSFTICRRPWRATMARDVALETLKTLRLAAEEETHLGEALAALRARRARRKR</sequence>
<keyword evidence="3" id="KW-0479">Metal-binding</keyword>
<name>A0ABP0PM51_9DINO</name>
<keyword evidence="7" id="KW-0732">Signal</keyword>
<dbReference type="PANTHER" id="PTHR12461">
    <property type="entry name" value="HYPOXIA-INDUCIBLE FACTOR 1 ALPHA INHIBITOR-RELATED"/>
    <property type="match status" value="1"/>
</dbReference>
<feature type="domain" description="JmjC" evidence="8">
    <location>
        <begin position="183"/>
        <end position="378"/>
    </location>
</feature>
<comment type="subcellular location">
    <subcellularLocation>
        <location evidence="2">Nucleus</location>
    </subcellularLocation>
</comment>
<evidence type="ECO:0000313" key="10">
    <source>
        <dbReference type="Proteomes" id="UP001642484"/>
    </source>
</evidence>